<dbReference type="Pfam" id="PF08327">
    <property type="entry name" value="AHSA1"/>
    <property type="match status" value="1"/>
</dbReference>
<evidence type="ECO:0000313" key="4">
    <source>
        <dbReference type="Proteomes" id="UP001597511"/>
    </source>
</evidence>
<proteinExistence type="inferred from homology"/>
<keyword evidence="4" id="KW-1185">Reference proteome</keyword>
<feature type="domain" description="Activator of Hsp90 ATPase homologue 1/2-like C-terminal" evidence="2">
    <location>
        <begin position="21"/>
        <end position="147"/>
    </location>
</feature>
<comment type="similarity">
    <text evidence="1">Belongs to the AHA1 family.</text>
</comment>
<evidence type="ECO:0000256" key="1">
    <source>
        <dbReference type="ARBA" id="ARBA00006817"/>
    </source>
</evidence>
<gene>
    <name evidence="3" type="ORF">ACFS6H_01080</name>
</gene>
<reference evidence="4" key="1">
    <citation type="journal article" date="2019" name="Int. J. Syst. Evol. Microbiol.">
        <title>The Global Catalogue of Microorganisms (GCM) 10K type strain sequencing project: providing services to taxonomists for standard genome sequencing and annotation.</title>
        <authorList>
            <consortium name="The Broad Institute Genomics Platform"/>
            <consortium name="The Broad Institute Genome Sequencing Center for Infectious Disease"/>
            <person name="Wu L."/>
            <person name="Ma J."/>
        </authorList>
    </citation>
    <scope>NUCLEOTIDE SEQUENCE [LARGE SCALE GENOMIC DNA]</scope>
    <source>
        <strain evidence="4">KCTC 23299</strain>
    </source>
</reference>
<organism evidence="3 4">
    <name type="scientific">Terrimonas rubra</name>
    <dbReference type="NCBI Taxonomy" id="1035890"/>
    <lineage>
        <taxon>Bacteria</taxon>
        <taxon>Pseudomonadati</taxon>
        <taxon>Bacteroidota</taxon>
        <taxon>Chitinophagia</taxon>
        <taxon>Chitinophagales</taxon>
        <taxon>Chitinophagaceae</taxon>
        <taxon>Terrimonas</taxon>
    </lineage>
</organism>
<dbReference type="EMBL" id="JBHUOZ010000001">
    <property type="protein sequence ID" value="MFD2918279.1"/>
    <property type="molecule type" value="Genomic_DNA"/>
</dbReference>
<dbReference type="RefSeq" id="WP_386094121.1">
    <property type="nucleotide sequence ID" value="NZ_JBHUOZ010000001.1"/>
</dbReference>
<dbReference type="Proteomes" id="UP001597511">
    <property type="component" value="Unassembled WGS sequence"/>
</dbReference>
<evidence type="ECO:0000313" key="3">
    <source>
        <dbReference type="EMBL" id="MFD2918279.1"/>
    </source>
</evidence>
<evidence type="ECO:0000259" key="2">
    <source>
        <dbReference type="Pfam" id="PF08327"/>
    </source>
</evidence>
<name>A0ABW5ZZ28_9BACT</name>
<dbReference type="InterPro" id="IPR013538">
    <property type="entry name" value="ASHA1/2-like_C"/>
</dbReference>
<protein>
    <submittedName>
        <fullName evidence="3">SRPBCC domain-containing protein</fullName>
    </submittedName>
</protein>
<accession>A0ABW5ZZ28</accession>
<dbReference type="InterPro" id="IPR023393">
    <property type="entry name" value="START-like_dom_sf"/>
</dbReference>
<sequence>MERVTIDIKNRSFHITRLLSVTVERVWQAWTNPGHIASWWGPEGFTNTIHVMEVKAGGEWRLTMHGPDEKRYPNKSTFEEIIPQQKIVFRHFNPDYLATILFEAKGEQTLLHWTMAFETEALFETVVKVFKADKGLEENVAKLEKYLTTM</sequence>
<dbReference type="SUPFAM" id="SSF55961">
    <property type="entry name" value="Bet v1-like"/>
    <property type="match status" value="1"/>
</dbReference>
<dbReference type="Gene3D" id="3.30.530.20">
    <property type="match status" value="1"/>
</dbReference>
<comment type="caution">
    <text evidence="3">The sequence shown here is derived from an EMBL/GenBank/DDBJ whole genome shotgun (WGS) entry which is preliminary data.</text>
</comment>